<evidence type="ECO:0000256" key="3">
    <source>
        <dbReference type="ARBA" id="ARBA00022801"/>
    </source>
</evidence>
<evidence type="ECO:0000256" key="7">
    <source>
        <dbReference type="PROSITE-ProRule" id="PRU00239"/>
    </source>
</evidence>
<dbReference type="SUPFAM" id="SSF54001">
    <property type="entry name" value="Cysteine proteinases"/>
    <property type="match status" value="1"/>
</dbReference>
<dbReference type="SUPFAM" id="SSF49758">
    <property type="entry name" value="Calpain large subunit, middle domain (domain III)"/>
    <property type="match status" value="1"/>
</dbReference>
<accession>A0ABD3WUQ8</accession>
<dbReference type="CDD" id="cd00044">
    <property type="entry name" value="CysPc"/>
    <property type="match status" value="1"/>
</dbReference>
<evidence type="ECO:0000259" key="9">
    <source>
        <dbReference type="PROSITE" id="PS50222"/>
    </source>
</evidence>
<dbReference type="Gene3D" id="2.60.120.380">
    <property type="match status" value="1"/>
</dbReference>
<keyword evidence="3 7" id="KW-0378">Hydrolase</keyword>
<comment type="similarity">
    <text evidence="1">Belongs to the peptidase C2 family.</text>
</comment>
<dbReference type="PROSITE" id="PS50222">
    <property type="entry name" value="EF_HAND_2"/>
    <property type="match status" value="1"/>
</dbReference>
<dbReference type="PANTHER" id="PTHR10183">
    <property type="entry name" value="CALPAIN"/>
    <property type="match status" value="1"/>
</dbReference>
<keyword evidence="11" id="KW-1185">Reference proteome</keyword>
<dbReference type="InterPro" id="IPR033883">
    <property type="entry name" value="C2_III"/>
</dbReference>
<dbReference type="InterPro" id="IPR038765">
    <property type="entry name" value="Papain-like_cys_pep_sf"/>
</dbReference>
<evidence type="ECO:0000259" key="8">
    <source>
        <dbReference type="PROSITE" id="PS50203"/>
    </source>
</evidence>
<dbReference type="FunFam" id="3.90.70.10:FF:000114">
    <property type="entry name" value="Calpain a"/>
    <property type="match status" value="1"/>
</dbReference>
<feature type="active site" evidence="6 7">
    <location>
        <position position="61"/>
    </location>
</feature>
<evidence type="ECO:0000256" key="2">
    <source>
        <dbReference type="ARBA" id="ARBA00022670"/>
    </source>
</evidence>
<dbReference type="Pfam" id="PF01067">
    <property type="entry name" value="Calpain_III"/>
    <property type="match status" value="1"/>
</dbReference>
<gene>
    <name evidence="10" type="ORF">ACJMK2_034105</name>
</gene>
<keyword evidence="5" id="KW-0106">Calcium</keyword>
<dbReference type="Gene3D" id="1.10.238.10">
    <property type="entry name" value="EF-hand"/>
    <property type="match status" value="1"/>
</dbReference>
<organism evidence="10 11">
    <name type="scientific">Sinanodonta woodiana</name>
    <name type="common">Chinese pond mussel</name>
    <name type="synonym">Anodonta woodiana</name>
    <dbReference type="NCBI Taxonomy" id="1069815"/>
    <lineage>
        <taxon>Eukaryota</taxon>
        <taxon>Metazoa</taxon>
        <taxon>Spiralia</taxon>
        <taxon>Lophotrochozoa</taxon>
        <taxon>Mollusca</taxon>
        <taxon>Bivalvia</taxon>
        <taxon>Autobranchia</taxon>
        <taxon>Heteroconchia</taxon>
        <taxon>Palaeoheterodonta</taxon>
        <taxon>Unionida</taxon>
        <taxon>Unionoidea</taxon>
        <taxon>Unionidae</taxon>
        <taxon>Unioninae</taxon>
        <taxon>Sinanodonta</taxon>
    </lineage>
</organism>
<dbReference type="InterPro" id="IPR022684">
    <property type="entry name" value="Calpain_cysteine_protease"/>
</dbReference>
<evidence type="ECO:0000313" key="10">
    <source>
        <dbReference type="EMBL" id="KAL3876235.1"/>
    </source>
</evidence>
<protein>
    <recommendedName>
        <fullName evidence="12">Calpain-9</fullName>
    </recommendedName>
</protein>
<dbReference type="Pfam" id="PF00648">
    <property type="entry name" value="Peptidase_C2"/>
    <property type="match status" value="1"/>
</dbReference>
<evidence type="ECO:0000313" key="11">
    <source>
        <dbReference type="Proteomes" id="UP001634394"/>
    </source>
</evidence>
<dbReference type="Proteomes" id="UP001634394">
    <property type="component" value="Unassembled WGS sequence"/>
</dbReference>
<evidence type="ECO:0000256" key="1">
    <source>
        <dbReference type="ARBA" id="ARBA00007623"/>
    </source>
</evidence>
<dbReference type="InterPro" id="IPR002048">
    <property type="entry name" value="EF_hand_dom"/>
</dbReference>
<dbReference type="Pfam" id="PF13202">
    <property type="entry name" value="EF-hand_5"/>
    <property type="match status" value="1"/>
</dbReference>
<dbReference type="SMART" id="SM00720">
    <property type="entry name" value="calpain_III"/>
    <property type="match status" value="1"/>
</dbReference>
<reference evidence="10 11" key="1">
    <citation type="submission" date="2024-11" db="EMBL/GenBank/DDBJ databases">
        <title>Chromosome-level genome assembly of the freshwater bivalve Anodonta woodiana.</title>
        <authorList>
            <person name="Chen X."/>
        </authorList>
    </citation>
    <scope>NUCLEOTIDE SEQUENCE [LARGE SCALE GENOMIC DNA]</scope>
    <source>
        <strain evidence="10">MN2024</strain>
        <tissue evidence="10">Gills</tissue>
    </source>
</reference>
<dbReference type="PROSITE" id="PS50203">
    <property type="entry name" value="CALPAIN_CAT"/>
    <property type="match status" value="1"/>
</dbReference>
<dbReference type="PANTHER" id="PTHR10183:SF433">
    <property type="entry name" value="CALPAIN-A-RELATED"/>
    <property type="match status" value="1"/>
</dbReference>
<sequence length="666" mass="76524">MASRTSKPDFKTLRAELLRKRSLFQDLEFPPDNRSLTYNGKSPTDLPIQRVVWKRPTVGDCWFVAAASLLVNGPSKQFERVVPLDQGFDPKIYAGIFHFNFSWYGRWVEVVIDDYLPTDGRNLIYCHNKNEPNEMWGALLEKAYAKLRGGCYEAIDGGKLQDALVDFTGGLSEVIDLSDKSRISSDLYDLLWKSSQMNTEIGGSIHLPNDKARGEIRRENGLYMGHAYSVTALTVVPDGRRQVRLLRLRNPWGQGEWNGAWSDKSAHIRSMSTEMKKQLNLVIEEDGEFWISFEDFVANFNEIQLCHLQPDALHQELANNKLKQNWSVTVVHDAWIRGLTAGGCGNPPNQSLYWKNPQIRFEIKDPDNNKRSKYTAIISLTEKESGNKSQTAIGFDIYQIQNPQRRPLDQTIPKDLLVRRDTSGTYIFYREVCKRFEFAPGQYVIIPSTFNPQEEAEFMLRIFTETEIDSEVMDEESKPAALPSPREDFLSELFKKHAGSDGKMDAKELKEFLVEATAKEFKQPIEFNEEACRSLVTMMDLDQSGYLDYEETIKALKEIKAYRMVFLQFDTNHDNAIDTMELQTMLGRLGLQVSRMVLSSVVRRYGGRERTLELQDFIIVVCKLTSLFHIFQEQQKKSGGPDDVAQFTRNETLFYYCLFCFLQAAI</sequence>
<dbReference type="PRINTS" id="PR00704">
    <property type="entry name" value="CALPAIN"/>
</dbReference>
<dbReference type="AlphaFoldDB" id="A0ABD3WUQ8"/>
<feature type="domain" description="EF-hand" evidence="9">
    <location>
        <begin position="557"/>
        <end position="592"/>
    </location>
</feature>
<dbReference type="InterPro" id="IPR022682">
    <property type="entry name" value="Calpain_domain_III"/>
</dbReference>
<dbReference type="InterPro" id="IPR036213">
    <property type="entry name" value="Calpain_III_sf"/>
</dbReference>
<dbReference type="GO" id="GO:0008234">
    <property type="term" value="F:cysteine-type peptidase activity"/>
    <property type="evidence" value="ECO:0007669"/>
    <property type="project" value="UniProtKB-UniRule"/>
</dbReference>
<dbReference type="EMBL" id="JBJQND010000005">
    <property type="protein sequence ID" value="KAL3876235.1"/>
    <property type="molecule type" value="Genomic_DNA"/>
</dbReference>
<feature type="active site" evidence="6 7">
    <location>
        <position position="250"/>
    </location>
</feature>
<keyword evidence="2 7" id="KW-0645">Protease</keyword>
<feature type="domain" description="Calpain catalytic" evidence="8">
    <location>
        <begin position="23"/>
        <end position="309"/>
    </location>
</feature>
<keyword evidence="4 7" id="KW-0788">Thiol protease</keyword>
<dbReference type="SMART" id="SM00054">
    <property type="entry name" value="EFh"/>
    <property type="match status" value="2"/>
</dbReference>
<name>A0ABD3WUQ8_SINWO</name>
<evidence type="ECO:0000256" key="6">
    <source>
        <dbReference type="PIRSR" id="PIRSR622684-1"/>
    </source>
</evidence>
<dbReference type="CDD" id="cd00214">
    <property type="entry name" value="Calpain_III"/>
    <property type="match status" value="1"/>
</dbReference>
<dbReference type="PROSITE" id="PS00018">
    <property type="entry name" value="EF_HAND_1"/>
    <property type="match status" value="1"/>
</dbReference>
<dbReference type="InterPro" id="IPR001300">
    <property type="entry name" value="Peptidase_C2_calpain_cat"/>
</dbReference>
<evidence type="ECO:0008006" key="12">
    <source>
        <dbReference type="Google" id="ProtNLM"/>
    </source>
</evidence>
<dbReference type="InterPro" id="IPR018247">
    <property type="entry name" value="EF_Hand_1_Ca_BS"/>
</dbReference>
<dbReference type="Gene3D" id="3.90.70.10">
    <property type="entry name" value="Cysteine proteinases"/>
    <property type="match status" value="1"/>
</dbReference>
<dbReference type="SUPFAM" id="SSF47473">
    <property type="entry name" value="EF-hand"/>
    <property type="match status" value="1"/>
</dbReference>
<comment type="caution">
    <text evidence="10">The sequence shown here is derived from an EMBL/GenBank/DDBJ whole genome shotgun (WGS) entry which is preliminary data.</text>
</comment>
<feature type="active site" evidence="6 7">
    <location>
        <position position="226"/>
    </location>
</feature>
<dbReference type="InterPro" id="IPR022683">
    <property type="entry name" value="Calpain_III"/>
</dbReference>
<dbReference type="InterPro" id="IPR011992">
    <property type="entry name" value="EF-hand-dom_pair"/>
</dbReference>
<dbReference type="GO" id="GO:0006508">
    <property type="term" value="P:proteolysis"/>
    <property type="evidence" value="ECO:0007669"/>
    <property type="project" value="UniProtKB-KW"/>
</dbReference>
<dbReference type="SMART" id="SM00230">
    <property type="entry name" value="CysPc"/>
    <property type="match status" value="1"/>
</dbReference>
<proteinExistence type="inferred from homology"/>
<evidence type="ECO:0000256" key="5">
    <source>
        <dbReference type="ARBA" id="ARBA00022837"/>
    </source>
</evidence>
<evidence type="ECO:0000256" key="4">
    <source>
        <dbReference type="ARBA" id="ARBA00022807"/>
    </source>
</evidence>